<feature type="region of interest" description="Disordered" evidence="1">
    <location>
        <begin position="580"/>
        <end position="599"/>
    </location>
</feature>
<dbReference type="Proteomes" id="UP000604825">
    <property type="component" value="Unassembled WGS sequence"/>
</dbReference>
<organism evidence="2 3">
    <name type="scientific">Miscanthus lutarioriparius</name>
    <dbReference type="NCBI Taxonomy" id="422564"/>
    <lineage>
        <taxon>Eukaryota</taxon>
        <taxon>Viridiplantae</taxon>
        <taxon>Streptophyta</taxon>
        <taxon>Embryophyta</taxon>
        <taxon>Tracheophyta</taxon>
        <taxon>Spermatophyta</taxon>
        <taxon>Magnoliopsida</taxon>
        <taxon>Liliopsida</taxon>
        <taxon>Poales</taxon>
        <taxon>Poaceae</taxon>
        <taxon>PACMAD clade</taxon>
        <taxon>Panicoideae</taxon>
        <taxon>Andropogonodae</taxon>
        <taxon>Andropogoneae</taxon>
        <taxon>Saccharinae</taxon>
        <taxon>Miscanthus</taxon>
    </lineage>
</organism>
<dbReference type="PANTHER" id="PTHR34835:SF69">
    <property type="entry name" value="UBIQUITIN-LIKE PROTEASE FAMILY PROFILE DOMAIN-CONTAINING PROTEIN"/>
    <property type="match status" value="1"/>
</dbReference>
<feature type="compositionally biased region" description="Basic and acidic residues" evidence="1">
    <location>
        <begin position="885"/>
        <end position="896"/>
    </location>
</feature>
<evidence type="ECO:0000313" key="2">
    <source>
        <dbReference type="EMBL" id="CAD6242594.1"/>
    </source>
</evidence>
<dbReference type="EMBL" id="CAJGYO010000007">
    <property type="protein sequence ID" value="CAD6242594.1"/>
    <property type="molecule type" value="Genomic_DNA"/>
</dbReference>
<feature type="region of interest" description="Disordered" evidence="1">
    <location>
        <begin position="341"/>
        <end position="361"/>
    </location>
</feature>
<feature type="region of interest" description="Disordered" evidence="1">
    <location>
        <begin position="885"/>
        <end position="922"/>
    </location>
</feature>
<evidence type="ECO:0000313" key="3">
    <source>
        <dbReference type="Proteomes" id="UP000604825"/>
    </source>
</evidence>
<protein>
    <submittedName>
        <fullName evidence="2">Uncharacterized protein</fullName>
    </submittedName>
</protein>
<gene>
    <name evidence="2" type="ORF">NCGR_LOCUS28031</name>
</gene>
<keyword evidence="3" id="KW-1185">Reference proteome</keyword>
<evidence type="ECO:0000256" key="1">
    <source>
        <dbReference type="SAM" id="MobiDB-lite"/>
    </source>
</evidence>
<reference evidence="2" key="1">
    <citation type="submission" date="2020-10" db="EMBL/GenBank/DDBJ databases">
        <authorList>
            <person name="Han B."/>
            <person name="Lu T."/>
            <person name="Zhao Q."/>
            <person name="Huang X."/>
            <person name="Zhao Y."/>
        </authorList>
    </citation>
    <scope>NUCLEOTIDE SEQUENCE</scope>
</reference>
<feature type="compositionally biased region" description="Polar residues" evidence="1">
    <location>
        <begin position="492"/>
        <end position="501"/>
    </location>
</feature>
<name>A0A811PKN6_9POAL</name>
<feature type="compositionally biased region" description="Polar residues" evidence="1">
    <location>
        <begin position="461"/>
        <end position="471"/>
    </location>
</feature>
<dbReference type="AlphaFoldDB" id="A0A811PKN6"/>
<proteinExistence type="predicted"/>
<comment type="caution">
    <text evidence="2">The sequence shown here is derived from an EMBL/GenBank/DDBJ whole genome shotgun (WGS) entry which is preliminary data.</text>
</comment>
<feature type="compositionally biased region" description="Basic and acidic residues" evidence="1">
    <location>
        <begin position="472"/>
        <end position="489"/>
    </location>
</feature>
<feature type="region of interest" description="Disordered" evidence="1">
    <location>
        <begin position="446"/>
        <end position="557"/>
    </location>
</feature>
<accession>A0A811PKN6</accession>
<dbReference type="PANTHER" id="PTHR34835">
    <property type="entry name" value="OS07G0283600 PROTEIN-RELATED"/>
    <property type="match status" value="1"/>
</dbReference>
<dbReference type="OrthoDB" id="664194at2759"/>
<sequence length="1007" mass="112445">MSARRRPVRGNRDAGAVSAAAALEYDDDSCDVVTVDYRFSILAVRRFVDQLSEEQEEVVRSIGFEGVLYLTRCKKLDRHFSAWLCNQLELVTAAAAPGASSSAPVPLFLADATGEKVPVTARDVHEDLGFPNGERQVGLGRNSTEKESDAAAVRRALGLDPGEAPTLQLAEAVIARRRKDAPSPGPMTQPERDAFVVAFLLLLVEHFLAPGPPVGRRCKVNEEVFHAVANPSEIHLYDWAEYVLEEFRRCAGSVRRQVTSRCSKISLSGCLLFLQIFYLDRLDLETTNREVPCGVLPRVAAYDCNSIYNAINLDRQPEWPEGGLKLFGKLKFAVKHAAQTDDFGSTSKGPQPYLHSFDSEQHDSTKNTDMLSIVHCIVKCHVIEQLNRILSEMNSSGLHNKLNEGEKHQPLAYDQHLPEKKPMVQVTSCQTNPDSPEDVIILDRNSASRVQSRSNPKEIFTNRQPKTQQEVASEKRSQSEFLVREEKKPAVQMSSCQTTSDSSEDCKILDTDPFESRTVSSHPKNAAPRAQSRSNPKDVFSNLHPRTEQEVPSEKISQTEFEVREGTQCDTYQNKFPAASSCPEEKSVTQETPCQTTPEDDAMILDSNPFESDTACTPSCSGPETKKEYIFGRSPFEMGLVHPKPPKKQAEACFKWLEACSYQDDQLNWTWVILEEPNSIAVDGLHIKVEMMRGAALKQDVCNLVMRLYRQLDDEIYQNSGNAEPGWRHFLPAEWSSSALEHGDKICDELSSTVRSMFTGAHFAYDVGLCRMVIAPVELDGSWSCYAWDFMEKRLNILDPLLYCSSRNKEAIKMKHSSSAPQLLSALLVCVSLYCNSHGYDHQESSPNSWKTEILKDFGGMRSHSKPNTGMYTLFYARIRRQGPEADCQRGNDSKPSEGSAASDAHHAWQHRPPSVDRRLPRHGPSLIVDVLAANDPDCVAENAKESPVYGCLDAHGFLGYQIRDSGDEEAKTSMRRLNCPRVLRVPDSGFRRGGSGDKQATIEWMS</sequence>